<evidence type="ECO:0000256" key="4">
    <source>
        <dbReference type="ARBA" id="ARBA00022840"/>
    </source>
</evidence>
<evidence type="ECO:0000313" key="6">
    <source>
        <dbReference type="EMBL" id="POF27981.1"/>
    </source>
</evidence>
<keyword evidence="3" id="KW-0547">Nucleotide-binding</keyword>
<dbReference type="InterPro" id="IPR003593">
    <property type="entry name" value="AAA+_ATPase"/>
</dbReference>
<dbReference type="PROSITE" id="PS00211">
    <property type="entry name" value="ABC_TRANSPORTER_1"/>
    <property type="match status" value="1"/>
</dbReference>
<name>A0A2S3UJZ1_9HYPH</name>
<dbReference type="PANTHER" id="PTHR42788:SF19">
    <property type="entry name" value="ALIPHATIC SULFONATES IMPORT ATP-BINDING PROTEIN SSUB 2"/>
    <property type="match status" value="1"/>
</dbReference>
<keyword evidence="2" id="KW-0813">Transport</keyword>
<reference evidence="6 7" key="1">
    <citation type="submission" date="2018-01" db="EMBL/GenBank/DDBJ databases">
        <title>Genomic Encyclopedia of Archaeal and Bacterial Type Strains, Phase II (KMG-II): from individual species to whole genera.</title>
        <authorList>
            <person name="Goeker M."/>
        </authorList>
    </citation>
    <scope>NUCLEOTIDE SEQUENCE [LARGE SCALE GENOMIC DNA]</scope>
    <source>
        <strain evidence="6 7">DSM 17023</strain>
    </source>
</reference>
<dbReference type="AlphaFoldDB" id="A0A2S3UJZ1"/>
<dbReference type="SMART" id="SM00382">
    <property type="entry name" value="AAA"/>
    <property type="match status" value="1"/>
</dbReference>
<dbReference type="EMBL" id="PPCN01000019">
    <property type="protein sequence ID" value="POF27981.1"/>
    <property type="molecule type" value="Genomic_DNA"/>
</dbReference>
<gene>
    <name evidence="6" type="ORF">CLV41_11962</name>
</gene>
<sequence length="210" mass="23264">MISVDIKTKNYGQTRVLKDVSFELQRGQCLAVLGKSGIGKSTLLRLVAGIDHDFEGTVRRPEAMAIVFQEPTLLLWRRAIDNLLIIHPQLSEAAARDMLAKVGLGDKADMYPKQLSLGQQRRLSLARAFAGHPELLILDEPFVSLDEATAADMIALTQTLMRELTPATLFVTHEKEEARQLADRTLELAGSPATVVPDCKITEFRREEAS</sequence>
<evidence type="ECO:0000259" key="5">
    <source>
        <dbReference type="PROSITE" id="PS50893"/>
    </source>
</evidence>
<dbReference type="OrthoDB" id="9802264at2"/>
<dbReference type="InterPro" id="IPR003439">
    <property type="entry name" value="ABC_transporter-like_ATP-bd"/>
</dbReference>
<accession>A0A2S3UJZ1</accession>
<feature type="domain" description="ABC transporter" evidence="5">
    <location>
        <begin position="1"/>
        <end position="209"/>
    </location>
</feature>
<keyword evidence="4 6" id="KW-0067">ATP-binding</keyword>
<proteinExistence type="inferred from homology"/>
<comment type="similarity">
    <text evidence="1">Belongs to the ABC transporter superfamily.</text>
</comment>
<dbReference type="RefSeq" id="WP_103225439.1">
    <property type="nucleotide sequence ID" value="NZ_PPCN01000019.1"/>
</dbReference>
<dbReference type="GO" id="GO:0016887">
    <property type="term" value="F:ATP hydrolysis activity"/>
    <property type="evidence" value="ECO:0007669"/>
    <property type="project" value="InterPro"/>
</dbReference>
<dbReference type="Gene3D" id="3.40.50.300">
    <property type="entry name" value="P-loop containing nucleotide triphosphate hydrolases"/>
    <property type="match status" value="1"/>
</dbReference>
<dbReference type="InterPro" id="IPR017871">
    <property type="entry name" value="ABC_transporter-like_CS"/>
</dbReference>
<dbReference type="PROSITE" id="PS50893">
    <property type="entry name" value="ABC_TRANSPORTER_2"/>
    <property type="match status" value="1"/>
</dbReference>
<dbReference type="PANTHER" id="PTHR42788">
    <property type="entry name" value="TAURINE IMPORT ATP-BINDING PROTEIN-RELATED"/>
    <property type="match status" value="1"/>
</dbReference>
<organism evidence="6 7">
    <name type="scientific">Roseibium marinum</name>
    <dbReference type="NCBI Taxonomy" id="281252"/>
    <lineage>
        <taxon>Bacteria</taxon>
        <taxon>Pseudomonadati</taxon>
        <taxon>Pseudomonadota</taxon>
        <taxon>Alphaproteobacteria</taxon>
        <taxon>Hyphomicrobiales</taxon>
        <taxon>Stappiaceae</taxon>
        <taxon>Roseibium</taxon>
    </lineage>
</organism>
<dbReference type="SUPFAM" id="SSF52540">
    <property type="entry name" value="P-loop containing nucleoside triphosphate hydrolases"/>
    <property type="match status" value="1"/>
</dbReference>
<dbReference type="GO" id="GO:0005524">
    <property type="term" value="F:ATP binding"/>
    <property type="evidence" value="ECO:0007669"/>
    <property type="project" value="UniProtKB-KW"/>
</dbReference>
<evidence type="ECO:0000313" key="7">
    <source>
        <dbReference type="Proteomes" id="UP000236959"/>
    </source>
</evidence>
<keyword evidence="7" id="KW-1185">Reference proteome</keyword>
<dbReference type="Pfam" id="PF00005">
    <property type="entry name" value="ABC_tran"/>
    <property type="match status" value="1"/>
</dbReference>
<dbReference type="InterPro" id="IPR027417">
    <property type="entry name" value="P-loop_NTPase"/>
</dbReference>
<dbReference type="Proteomes" id="UP000236959">
    <property type="component" value="Unassembled WGS sequence"/>
</dbReference>
<protein>
    <submittedName>
        <fullName evidence="6">NitT/TauT family transport system ATP-binding protein</fullName>
    </submittedName>
</protein>
<evidence type="ECO:0000256" key="3">
    <source>
        <dbReference type="ARBA" id="ARBA00022741"/>
    </source>
</evidence>
<evidence type="ECO:0000256" key="2">
    <source>
        <dbReference type="ARBA" id="ARBA00022448"/>
    </source>
</evidence>
<evidence type="ECO:0000256" key="1">
    <source>
        <dbReference type="ARBA" id="ARBA00005417"/>
    </source>
</evidence>
<dbReference type="InterPro" id="IPR050166">
    <property type="entry name" value="ABC_transporter_ATP-bind"/>
</dbReference>
<comment type="caution">
    <text evidence="6">The sequence shown here is derived from an EMBL/GenBank/DDBJ whole genome shotgun (WGS) entry which is preliminary data.</text>
</comment>